<feature type="transmembrane region" description="Helical" evidence="1">
    <location>
        <begin position="20"/>
        <end position="41"/>
    </location>
</feature>
<dbReference type="Proteomes" id="UP001254608">
    <property type="component" value="Unassembled WGS sequence"/>
</dbReference>
<evidence type="ECO:0000313" key="2">
    <source>
        <dbReference type="EMBL" id="MDT0496325.1"/>
    </source>
</evidence>
<dbReference type="NCBIfam" id="TIGR02532">
    <property type="entry name" value="IV_pilin_GFxxxE"/>
    <property type="match status" value="1"/>
</dbReference>
<gene>
    <name evidence="2" type="ORF">RM530_02945</name>
</gene>
<dbReference type="SUPFAM" id="SSF54523">
    <property type="entry name" value="Pili subunits"/>
    <property type="match status" value="1"/>
</dbReference>
<dbReference type="InterPro" id="IPR031982">
    <property type="entry name" value="PilE-like"/>
</dbReference>
<proteinExistence type="predicted"/>
<keyword evidence="3" id="KW-1185">Reference proteome</keyword>
<dbReference type="Gene3D" id="3.30.700.10">
    <property type="entry name" value="Glycoprotein, Type 4 Pilin"/>
    <property type="match status" value="1"/>
</dbReference>
<dbReference type="Pfam" id="PF07963">
    <property type="entry name" value="N_methyl"/>
    <property type="match status" value="1"/>
</dbReference>
<organism evidence="2 3">
    <name type="scientific">Banduia mediterranea</name>
    <dbReference type="NCBI Taxonomy" id="3075609"/>
    <lineage>
        <taxon>Bacteria</taxon>
        <taxon>Pseudomonadati</taxon>
        <taxon>Pseudomonadota</taxon>
        <taxon>Gammaproteobacteria</taxon>
        <taxon>Nevskiales</taxon>
        <taxon>Algiphilaceae</taxon>
        <taxon>Banduia</taxon>
    </lineage>
</organism>
<sequence>MWPSARHAATAAGPARHELGVTLIELMIAVAVVGILAMIAYPSYVEYRLRADRALGQKCLIDALGRAESYYTRIGRYPESANEIFPSAGNAYSCGNEGLYRLSIESEADCPSRNCVSIRADSMGKQVKDGNLQIRYEFGSKSTTKKRLLPDGGSTSWVGH</sequence>
<evidence type="ECO:0000256" key="1">
    <source>
        <dbReference type="SAM" id="Phobius"/>
    </source>
</evidence>
<keyword evidence="1" id="KW-0472">Membrane</keyword>
<evidence type="ECO:0000313" key="3">
    <source>
        <dbReference type="Proteomes" id="UP001254608"/>
    </source>
</evidence>
<accession>A0ABU2WEM8</accession>
<keyword evidence="1" id="KW-0812">Transmembrane</keyword>
<keyword evidence="1" id="KW-1133">Transmembrane helix</keyword>
<reference evidence="2 3" key="1">
    <citation type="submission" date="2023-09" db="EMBL/GenBank/DDBJ databases">
        <authorList>
            <person name="Rey-Velasco X."/>
        </authorList>
    </citation>
    <scope>NUCLEOTIDE SEQUENCE [LARGE SCALE GENOMIC DNA]</scope>
    <source>
        <strain evidence="2 3">W345</strain>
    </source>
</reference>
<name>A0ABU2WEM8_9GAMM</name>
<dbReference type="RefSeq" id="WP_311363848.1">
    <property type="nucleotide sequence ID" value="NZ_JAVRIC010000003.1"/>
</dbReference>
<dbReference type="InterPro" id="IPR045584">
    <property type="entry name" value="Pilin-like"/>
</dbReference>
<protein>
    <submittedName>
        <fullName evidence="2">Type IV pilin protein</fullName>
    </submittedName>
</protein>
<dbReference type="InterPro" id="IPR012902">
    <property type="entry name" value="N_methyl_site"/>
</dbReference>
<comment type="caution">
    <text evidence="2">The sequence shown here is derived from an EMBL/GenBank/DDBJ whole genome shotgun (WGS) entry which is preliminary data.</text>
</comment>
<dbReference type="Pfam" id="PF16732">
    <property type="entry name" value="ComP_DUS"/>
    <property type="match status" value="1"/>
</dbReference>
<dbReference type="EMBL" id="JAVRIC010000003">
    <property type="protein sequence ID" value="MDT0496325.1"/>
    <property type="molecule type" value="Genomic_DNA"/>
</dbReference>